<evidence type="ECO:0000313" key="7">
    <source>
        <dbReference type="EMBL" id="JAP65014.1"/>
    </source>
</evidence>
<dbReference type="GO" id="GO:0005789">
    <property type="term" value="C:endoplasmic reticulum membrane"/>
    <property type="evidence" value="ECO:0007669"/>
    <property type="project" value="TreeGrafter"/>
</dbReference>
<comment type="subcellular location">
    <subcellularLocation>
        <location evidence="1">Membrane</location>
        <topology evidence="1">Single-pass membrane protein</topology>
    </subcellularLocation>
</comment>
<feature type="compositionally biased region" description="Low complexity" evidence="6">
    <location>
        <begin position="48"/>
        <end position="62"/>
    </location>
</feature>
<dbReference type="PANTHER" id="PTHR16875">
    <property type="entry name" value="SELENOPROTEIN K"/>
    <property type="match status" value="1"/>
</dbReference>
<evidence type="ECO:0000256" key="3">
    <source>
        <dbReference type="ARBA" id="ARBA00022933"/>
    </source>
</evidence>
<evidence type="ECO:0000256" key="4">
    <source>
        <dbReference type="ARBA" id="ARBA00022989"/>
    </source>
</evidence>
<keyword evidence="4" id="KW-1133">Transmembrane helix</keyword>
<reference evidence="7" key="1">
    <citation type="journal article" date="2017" name="Ticks Tick Borne Dis.">
        <title>An insight into the sialome of Hyalomma excavatum.</title>
        <authorList>
            <person name="Ribeiro J.M."/>
            <person name="Slovak M."/>
            <person name="Francischetti I.M."/>
        </authorList>
    </citation>
    <scope>NUCLEOTIDE SEQUENCE</scope>
    <source>
        <strain evidence="7">Samish</strain>
        <tissue evidence="7">Salivary glands</tissue>
    </source>
</reference>
<dbReference type="EMBL" id="GEFH01003567">
    <property type="protein sequence ID" value="JAP65014.1"/>
    <property type="molecule type" value="mRNA"/>
</dbReference>
<dbReference type="PANTHER" id="PTHR16875:SF0">
    <property type="entry name" value="SELENOPROTEIN K"/>
    <property type="match status" value="1"/>
</dbReference>
<dbReference type="GO" id="GO:0005794">
    <property type="term" value="C:Golgi apparatus"/>
    <property type="evidence" value="ECO:0007669"/>
    <property type="project" value="TreeGrafter"/>
</dbReference>
<dbReference type="Pfam" id="PF10961">
    <property type="entry name" value="SelK_SelG"/>
    <property type="match status" value="1"/>
</dbReference>
<name>A0A131XBI8_9ACAR</name>
<evidence type="ECO:0000256" key="2">
    <source>
        <dbReference type="ARBA" id="ARBA00022692"/>
    </source>
</evidence>
<feature type="region of interest" description="Disordered" evidence="6">
    <location>
        <begin position="48"/>
        <end position="91"/>
    </location>
</feature>
<keyword evidence="5" id="KW-0472">Membrane</keyword>
<organism evidence="7">
    <name type="scientific">Hyalomma excavatum</name>
    <dbReference type="NCBI Taxonomy" id="257692"/>
    <lineage>
        <taxon>Eukaryota</taxon>
        <taxon>Metazoa</taxon>
        <taxon>Ecdysozoa</taxon>
        <taxon>Arthropoda</taxon>
        <taxon>Chelicerata</taxon>
        <taxon>Arachnida</taxon>
        <taxon>Acari</taxon>
        <taxon>Parasitiformes</taxon>
        <taxon>Ixodida</taxon>
        <taxon>Ixodoidea</taxon>
        <taxon>Ixodidae</taxon>
        <taxon>Hyalomminae</taxon>
        <taxon>Hyalomma</taxon>
    </lineage>
</organism>
<evidence type="ECO:0000256" key="5">
    <source>
        <dbReference type="ARBA" id="ARBA00023136"/>
    </source>
</evidence>
<protein>
    <submittedName>
        <fullName evidence="7">Putative selenoprotein k</fullName>
    </submittedName>
</protein>
<proteinExistence type="evidence at transcript level"/>
<accession>A0A131XBI8</accession>
<dbReference type="InterPro" id="IPR024491">
    <property type="entry name" value="Se_SelK/SelG"/>
</dbReference>
<sequence>MPYINERGEIMESRPLWRIGTITDFFQGLARMVALFFQTLFLMDSDSSSRSLSRLGGSNARRPPGPQPRRRLGGFGNLDSGTMNCSIPGGG</sequence>
<keyword evidence="2" id="KW-0812">Transmembrane</keyword>
<dbReference type="AlphaFoldDB" id="A0A131XBI8"/>
<dbReference type="GO" id="GO:0032469">
    <property type="term" value="P:endoplasmic reticulum calcium ion homeostasis"/>
    <property type="evidence" value="ECO:0007669"/>
    <property type="project" value="TreeGrafter"/>
</dbReference>
<keyword evidence="3" id="KW-0712">Selenocysteine</keyword>
<evidence type="ECO:0000256" key="1">
    <source>
        <dbReference type="ARBA" id="ARBA00004167"/>
    </source>
</evidence>
<dbReference type="GO" id="GO:0006816">
    <property type="term" value="P:calcium ion transport"/>
    <property type="evidence" value="ECO:0007669"/>
    <property type="project" value="TreeGrafter"/>
</dbReference>
<evidence type="ECO:0000256" key="6">
    <source>
        <dbReference type="SAM" id="MobiDB-lite"/>
    </source>
</evidence>